<dbReference type="PRINTS" id="PR00420">
    <property type="entry name" value="RNGMNOXGNASE"/>
</dbReference>
<organism evidence="4 5">
    <name type="scientific">Aminobacter aminovorans</name>
    <name type="common">Chelatobacter heintzii</name>
    <dbReference type="NCBI Taxonomy" id="83263"/>
    <lineage>
        <taxon>Bacteria</taxon>
        <taxon>Pseudomonadati</taxon>
        <taxon>Pseudomonadota</taxon>
        <taxon>Alphaproteobacteria</taxon>
        <taxon>Hyphomicrobiales</taxon>
        <taxon>Phyllobacteriaceae</taxon>
        <taxon>Aminobacter</taxon>
    </lineage>
</organism>
<evidence type="ECO:0000256" key="2">
    <source>
        <dbReference type="ARBA" id="ARBA00023033"/>
    </source>
</evidence>
<keyword evidence="2" id="KW-0503">Monooxygenase</keyword>
<dbReference type="GO" id="GO:0071949">
    <property type="term" value="F:FAD binding"/>
    <property type="evidence" value="ECO:0007669"/>
    <property type="project" value="InterPro"/>
</dbReference>
<feature type="domain" description="FAD-binding" evidence="3">
    <location>
        <begin position="2"/>
        <end position="172"/>
    </location>
</feature>
<evidence type="ECO:0000256" key="1">
    <source>
        <dbReference type="ARBA" id="ARBA00023002"/>
    </source>
</evidence>
<dbReference type="EC" id="1.14.13.24" evidence="4"/>
<evidence type="ECO:0000259" key="3">
    <source>
        <dbReference type="Pfam" id="PF01494"/>
    </source>
</evidence>
<dbReference type="Pfam" id="PF01494">
    <property type="entry name" value="FAD_binding_3"/>
    <property type="match status" value="2"/>
</dbReference>
<dbReference type="PANTHER" id="PTHR13789:SF268">
    <property type="entry name" value="5-METHYLPHENAZINE-1-CARBOXYLATE 1-MONOOXYGENASE"/>
    <property type="match status" value="1"/>
</dbReference>
<proteinExistence type="predicted"/>
<dbReference type="GO" id="GO:0018669">
    <property type="term" value="F:3-hydroxybenzoate 6-monooxygenase activity"/>
    <property type="evidence" value="ECO:0007669"/>
    <property type="project" value="UniProtKB-EC"/>
</dbReference>
<feature type="domain" description="FAD-binding" evidence="3">
    <location>
        <begin position="291"/>
        <end position="356"/>
    </location>
</feature>
<dbReference type="RefSeq" id="WP_115729693.1">
    <property type="nucleotide sequence ID" value="NZ_BAAAVY010000011.1"/>
</dbReference>
<name>A0A380WG83_AMIAI</name>
<dbReference type="PANTHER" id="PTHR13789">
    <property type="entry name" value="MONOOXYGENASE"/>
    <property type="match status" value="1"/>
</dbReference>
<dbReference type="NCBIfam" id="NF005720">
    <property type="entry name" value="PRK07538.1"/>
    <property type="match status" value="1"/>
</dbReference>
<sequence>MDVMIIGAGIGGLTLALMLHKAGIPFRVYESAQEIRPIGVGISILPHASRELTELGLQPALAEAAVTARESCFFNRFGQLIYKEPVGTFAGYDYPQFQIHRGDLQQILYRALVDRAGLDCVVTGWKCIDVKQSDTAATARFVDGRTGEDRPVQHGAAIVGCDGIHSVVRRKLVPDDGGPIYSGVNMWRGTSWWQPFLGGASYVRAGWLTHGKMVIYPIRNKLDADGRQLINWVAEIETPDYHQQDWNRRGQLDDFIHAFADWRFDFLDVPGLIRGAESILEYPMVDKDPLVRWSFGRITLLGDAAHPMYPRGSNGAGQAILDARALADSLGAGGDVAAVLKAYEDKRLQATATVVRTNRTTPPDVILKEVYERTGDRPFARLDDVITQDELAALSNSYKKVAGYDKATVAERRRA</sequence>
<evidence type="ECO:0000313" key="4">
    <source>
        <dbReference type="EMBL" id="SUU87144.1"/>
    </source>
</evidence>
<dbReference type="InterPro" id="IPR002938">
    <property type="entry name" value="FAD-bd"/>
</dbReference>
<dbReference type="EMBL" id="UFSM01000001">
    <property type="protein sequence ID" value="SUU87144.1"/>
    <property type="molecule type" value="Genomic_DNA"/>
</dbReference>
<evidence type="ECO:0000313" key="5">
    <source>
        <dbReference type="Proteomes" id="UP000254701"/>
    </source>
</evidence>
<dbReference type="Proteomes" id="UP000254701">
    <property type="component" value="Unassembled WGS sequence"/>
</dbReference>
<dbReference type="OrthoDB" id="4230779at2"/>
<reference evidence="4 5" key="1">
    <citation type="submission" date="2018-06" db="EMBL/GenBank/DDBJ databases">
        <authorList>
            <consortium name="Pathogen Informatics"/>
            <person name="Doyle S."/>
        </authorList>
    </citation>
    <scope>NUCLEOTIDE SEQUENCE [LARGE SCALE GENOMIC DNA]</scope>
    <source>
        <strain evidence="4 5">NCTC10684</strain>
    </source>
</reference>
<dbReference type="InterPro" id="IPR050493">
    <property type="entry name" value="FAD-dep_Monooxygenase_BioMet"/>
</dbReference>
<keyword evidence="1 4" id="KW-0560">Oxidoreductase</keyword>
<dbReference type="SUPFAM" id="SSF54373">
    <property type="entry name" value="FAD-linked reductases, C-terminal domain"/>
    <property type="match status" value="1"/>
</dbReference>
<dbReference type="SUPFAM" id="SSF51905">
    <property type="entry name" value="FAD/NAD(P)-binding domain"/>
    <property type="match status" value="1"/>
</dbReference>
<dbReference type="Gene3D" id="3.30.9.30">
    <property type="match status" value="1"/>
</dbReference>
<dbReference type="AlphaFoldDB" id="A0A380WG83"/>
<accession>A0A380WG83</accession>
<protein>
    <submittedName>
        <fullName evidence="4">3-hydroxybenzoate 6-hydroxylase 1</fullName>
        <ecNumber evidence="4">1.14.13.24</ecNumber>
    </submittedName>
</protein>
<dbReference type="Gene3D" id="3.50.50.60">
    <property type="entry name" value="FAD/NAD(P)-binding domain"/>
    <property type="match status" value="1"/>
</dbReference>
<dbReference type="InterPro" id="IPR036188">
    <property type="entry name" value="FAD/NAD-bd_sf"/>
</dbReference>
<gene>
    <name evidence="4" type="primary">xlnD_1</name>
    <name evidence="4" type="ORF">NCTC10684_00335</name>
</gene>